<sequence>MDIKGFSSAMFGWNIPYWRENKEPALEEIFRHCAEAGLHAVELDASPEKVQAAQAYGLAVSGTYIGLDLHELFESLDIEKSILPAARRLSDAGGSDLILNANPKGGWGNPQPKTEEEFKRQGANLARIAAAVRPYELKVCLHNHAADNHNAEGDLRSVVDYASPEVHLCVDTGWAHVAGADPIQWIRDYPQRIAAVHLRNQIGDVPTEDILEGEIDMPELVRTLHTIDYRGWLCFELWHREDTFPKRTMAEDMRRSVEALKLWLDEIN</sequence>
<protein>
    <submittedName>
        <fullName evidence="2">Sugar phosphate isomerase/epimerase</fullName>
    </submittedName>
</protein>
<dbReference type="Proteomes" id="UP001305702">
    <property type="component" value="Chromosome"/>
</dbReference>
<dbReference type="SUPFAM" id="SSF51658">
    <property type="entry name" value="Xylose isomerase-like"/>
    <property type="match status" value="1"/>
</dbReference>
<dbReference type="PANTHER" id="PTHR12110">
    <property type="entry name" value="HYDROXYPYRUVATE ISOMERASE"/>
    <property type="match status" value="1"/>
</dbReference>
<dbReference type="InterPro" id="IPR036237">
    <property type="entry name" value="Xyl_isomerase-like_sf"/>
</dbReference>
<accession>A0AA96LFP0</accession>
<reference evidence="2 3" key="1">
    <citation type="submission" date="2022-02" db="EMBL/GenBank/DDBJ databases">
        <title>Paenibacillus sp. MBLB1776 Whole Genome Shotgun Sequencing.</title>
        <authorList>
            <person name="Hwang C.Y."/>
            <person name="Cho E.-S."/>
            <person name="Seo M.-J."/>
        </authorList>
    </citation>
    <scope>NUCLEOTIDE SEQUENCE [LARGE SCALE GENOMIC DNA]</scope>
    <source>
        <strain evidence="2 3">MBLB1776</strain>
    </source>
</reference>
<evidence type="ECO:0000313" key="2">
    <source>
        <dbReference type="EMBL" id="WNQ10667.1"/>
    </source>
</evidence>
<organism evidence="2 3">
    <name type="scientific">Paenibacillus aurantius</name>
    <dbReference type="NCBI Taxonomy" id="2918900"/>
    <lineage>
        <taxon>Bacteria</taxon>
        <taxon>Bacillati</taxon>
        <taxon>Bacillota</taxon>
        <taxon>Bacilli</taxon>
        <taxon>Bacillales</taxon>
        <taxon>Paenibacillaceae</taxon>
        <taxon>Paenibacillus</taxon>
    </lineage>
</organism>
<evidence type="ECO:0000259" key="1">
    <source>
        <dbReference type="Pfam" id="PF01261"/>
    </source>
</evidence>
<dbReference type="AlphaFoldDB" id="A0AA96LFP0"/>
<keyword evidence="3" id="KW-1185">Reference proteome</keyword>
<evidence type="ECO:0000313" key="3">
    <source>
        <dbReference type="Proteomes" id="UP001305702"/>
    </source>
</evidence>
<dbReference type="InterPro" id="IPR050312">
    <property type="entry name" value="IolE/XylAMocC-like"/>
</dbReference>
<dbReference type="KEGG" id="paun:MJA45_24090"/>
<name>A0AA96LFP0_9BACL</name>
<dbReference type="PANTHER" id="PTHR12110:SF41">
    <property type="entry name" value="INOSOSE DEHYDRATASE"/>
    <property type="match status" value="1"/>
</dbReference>
<dbReference type="Gene3D" id="3.20.20.150">
    <property type="entry name" value="Divalent-metal-dependent TIM barrel enzymes"/>
    <property type="match status" value="1"/>
</dbReference>
<proteinExistence type="predicted"/>
<dbReference type="Pfam" id="PF01261">
    <property type="entry name" value="AP_endonuc_2"/>
    <property type="match status" value="1"/>
</dbReference>
<dbReference type="GO" id="GO:0016853">
    <property type="term" value="F:isomerase activity"/>
    <property type="evidence" value="ECO:0007669"/>
    <property type="project" value="UniProtKB-KW"/>
</dbReference>
<gene>
    <name evidence="2" type="ORF">MJA45_24090</name>
</gene>
<dbReference type="EMBL" id="CP130318">
    <property type="protein sequence ID" value="WNQ10667.1"/>
    <property type="molecule type" value="Genomic_DNA"/>
</dbReference>
<dbReference type="InterPro" id="IPR013022">
    <property type="entry name" value="Xyl_isomerase-like_TIM-brl"/>
</dbReference>
<dbReference type="RefSeq" id="WP_315604441.1">
    <property type="nucleotide sequence ID" value="NZ_CP130318.1"/>
</dbReference>
<keyword evidence="2" id="KW-0413">Isomerase</keyword>
<feature type="domain" description="Xylose isomerase-like TIM barrel" evidence="1">
    <location>
        <begin position="30"/>
        <end position="254"/>
    </location>
</feature>